<evidence type="ECO:0000313" key="1">
    <source>
        <dbReference type="EMBL" id="AXX94986.1"/>
    </source>
</evidence>
<reference evidence="2 4" key="1">
    <citation type="submission" date="2017-09" db="EMBL/GenBank/DDBJ databases">
        <title>Genomics of the genus Arcobacter.</title>
        <authorList>
            <person name="Perez-Cataluna A."/>
            <person name="Figueras M.J."/>
            <person name="Salas-Masso N."/>
        </authorList>
    </citation>
    <scope>NUCLEOTIDE SEQUENCE [LARGE SCALE GENOMIC DNA]</scope>
    <source>
        <strain evidence="2 4">CECT 7837</strain>
    </source>
</reference>
<reference evidence="1 3" key="2">
    <citation type="submission" date="2018-08" db="EMBL/GenBank/DDBJ databases">
        <title>Complete genome of the Arcobacter ellisii type strain LMG 26155.</title>
        <authorList>
            <person name="Miller W.G."/>
            <person name="Yee E."/>
            <person name="Bono J.L."/>
        </authorList>
    </citation>
    <scope>NUCLEOTIDE SEQUENCE [LARGE SCALE GENOMIC DNA]</scope>
    <source>
        <strain evidence="1 3">LMG 26155</strain>
    </source>
</reference>
<dbReference type="KEGG" id="aell:AELL_1323"/>
<evidence type="ECO:0000313" key="4">
    <source>
        <dbReference type="Proteomes" id="UP000290588"/>
    </source>
</evidence>
<name>A0A347U808_9BACT</name>
<sequence>MVSTISFFDKKGENMEKSKLHLKLEEYIDLLDINYLLLNIEDYIFSKINEIEDDFFNSDYSSNDKNFIEKKRKKNRDLINLILESKYEEHLKKYKKYLPRENNLDEAIVYILSLFVDKLNNEVILKDIYDTMEIDYPTELIVNDLTKRALANIRCLYMADCRVINRLQTYYKIDLEKWFDDSRRYTIHNKELLKSILPLLVAYLKSNKGLTTDNYFEIVEEIIEEFLKPIEYSQSNYNLEYQIFQSISSNKDITIVIDGVNGNLVNKTISPIKININSDNSKTIEYYRKMKDKIDTSKVETILLSKIFAINDKGISAKDFYLSQLPKDKQKEILSLNKSFMINDVIKYEIIPKLALEPTENEEQIILECNSVLLEYFLYKPLKKQSTFKTEDELKYFEEVYSITPKDNKFYVVATDTITNASSSVLKCLGEVKVLTPTSLTDFVSEKIQKHNSLLISS</sequence>
<evidence type="ECO:0000313" key="3">
    <source>
        <dbReference type="Proteomes" id="UP000262582"/>
    </source>
</evidence>
<organism evidence="2 4">
    <name type="scientific">Arcobacter ellisii</name>
    <dbReference type="NCBI Taxonomy" id="913109"/>
    <lineage>
        <taxon>Bacteria</taxon>
        <taxon>Pseudomonadati</taxon>
        <taxon>Campylobacterota</taxon>
        <taxon>Epsilonproteobacteria</taxon>
        <taxon>Campylobacterales</taxon>
        <taxon>Arcobacteraceae</taxon>
        <taxon>Arcobacter</taxon>
    </lineage>
</organism>
<gene>
    <name evidence="1" type="ORF">AELL_1323</name>
    <name evidence="2" type="ORF">CP962_08150</name>
</gene>
<accession>A0A347U808</accession>
<dbReference type="Proteomes" id="UP000290588">
    <property type="component" value="Unassembled WGS sequence"/>
</dbReference>
<evidence type="ECO:0000313" key="2">
    <source>
        <dbReference type="EMBL" id="RXI30310.1"/>
    </source>
</evidence>
<dbReference type="EMBL" id="CP032097">
    <property type="protein sequence ID" value="AXX94986.1"/>
    <property type="molecule type" value="Genomic_DNA"/>
</dbReference>
<dbReference type="Proteomes" id="UP000262582">
    <property type="component" value="Chromosome"/>
</dbReference>
<keyword evidence="3" id="KW-1185">Reference proteome</keyword>
<dbReference type="AlphaFoldDB" id="A0A347U808"/>
<proteinExistence type="predicted"/>
<dbReference type="EMBL" id="NXIG01000007">
    <property type="protein sequence ID" value="RXI30310.1"/>
    <property type="molecule type" value="Genomic_DNA"/>
</dbReference>
<protein>
    <submittedName>
        <fullName evidence="2">Uncharacterized protein</fullName>
    </submittedName>
</protein>